<feature type="transmembrane region" description="Helical" evidence="1">
    <location>
        <begin position="12"/>
        <end position="29"/>
    </location>
</feature>
<keyword evidence="1" id="KW-0472">Membrane</keyword>
<evidence type="ECO:0000313" key="2">
    <source>
        <dbReference type="EMBL" id="PTQ58772.1"/>
    </source>
</evidence>
<gene>
    <name evidence="2" type="ORF">C8J26_3643</name>
</gene>
<evidence type="ECO:0000313" key="3">
    <source>
        <dbReference type="Proteomes" id="UP000244189"/>
    </source>
</evidence>
<reference evidence="2 3" key="1">
    <citation type="submission" date="2018-04" db="EMBL/GenBank/DDBJ databases">
        <title>Genomic Encyclopedia of Type Strains, Phase III (KMG-III): the genomes of soil and plant-associated and newly described type strains.</title>
        <authorList>
            <person name="Whitman W."/>
        </authorList>
    </citation>
    <scope>NUCLEOTIDE SEQUENCE [LARGE SCALE GENOMIC DNA]</scope>
    <source>
        <strain evidence="2 3">MA101b</strain>
    </source>
</reference>
<dbReference type="RefSeq" id="WP_107959537.1">
    <property type="nucleotide sequence ID" value="NZ_QAOG01000007.1"/>
</dbReference>
<organism evidence="2 3">
    <name type="scientific">Sphingomonas aurantiaca</name>
    <dbReference type="NCBI Taxonomy" id="185949"/>
    <lineage>
        <taxon>Bacteria</taxon>
        <taxon>Pseudomonadati</taxon>
        <taxon>Pseudomonadota</taxon>
        <taxon>Alphaproteobacteria</taxon>
        <taxon>Sphingomonadales</taxon>
        <taxon>Sphingomonadaceae</taxon>
        <taxon>Sphingomonas</taxon>
    </lineage>
</organism>
<name>A0A2T5GHI2_9SPHN</name>
<evidence type="ECO:0000256" key="1">
    <source>
        <dbReference type="SAM" id="Phobius"/>
    </source>
</evidence>
<sequence length="145" mass="15253">MFALRRHVLAHRHLAALICVAALALKLLIPSGYMISAEHGRIAITICSGVAPQTINPGTSRDMDMTMPGMHGDMADQGKSDEHGKTEMPCAFSSLSAHALAAVDPVLLIAAIAFVMAVGSRAVGSPRLALTPHLRPPSQGPPVFR</sequence>
<dbReference type="EMBL" id="QAOG01000007">
    <property type="protein sequence ID" value="PTQ58772.1"/>
    <property type="molecule type" value="Genomic_DNA"/>
</dbReference>
<keyword evidence="1" id="KW-0812">Transmembrane</keyword>
<accession>A0A2T5GHI2</accession>
<dbReference type="AlphaFoldDB" id="A0A2T5GHI2"/>
<proteinExistence type="predicted"/>
<feature type="transmembrane region" description="Helical" evidence="1">
    <location>
        <begin position="95"/>
        <end position="118"/>
    </location>
</feature>
<protein>
    <recommendedName>
        <fullName evidence="4">DUF2946 domain-containing protein</fullName>
    </recommendedName>
</protein>
<keyword evidence="1" id="KW-1133">Transmembrane helix</keyword>
<evidence type="ECO:0008006" key="4">
    <source>
        <dbReference type="Google" id="ProtNLM"/>
    </source>
</evidence>
<keyword evidence="3" id="KW-1185">Reference proteome</keyword>
<dbReference type="Proteomes" id="UP000244189">
    <property type="component" value="Unassembled WGS sequence"/>
</dbReference>
<comment type="caution">
    <text evidence="2">The sequence shown here is derived from an EMBL/GenBank/DDBJ whole genome shotgun (WGS) entry which is preliminary data.</text>
</comment>